<accession>A0AAW0DVP1</accession>
<name>A0AAW0DVP1_9AGAR</name>
<keyword evidence="3" id="KW-1185">Reference proteome</keyword>
<organism evidence="2 3">
    <name type="scientific">Paramarasmius palmivorus</name>
    <dbReference type="NCBI Taxonomy" id="297713"/>
    <lineage>
        <taxon>Eukaryota</taxon>
        <taxon>Fungi</taxon>
        <taxon>Dikarya</taxon>
        <taxon>Basidiomycota</taxon>
        <taxon>Agaricomycotina</taxon>
        <taxon>Agaricomycetes</taxon>
        <taxon>Agaricomycetidae</taxon>
        <taxon>Agaricales</taxon>
        <taxon>Marasmiineae</taxon>
        <taxon>Marasmiaceae</taxon>
        <taxon>Paramarasmius</taxon>
    </lineage>
</organism>
<dbReference type="Proteomes" id="UP001383192">
    <property type="component" value="Unassembled WGS sequence"/>
</dbReference>
<gene>
    <name evidence="2" type="ORF">VNI00_002383</name>
</gene>
<keyword evidence="1" id="KW-1133">Transmembrane helix</keyword>
<sequence length="204" mass="22567">MHGNTRHFCCCLPVRLGVFIASILGFLGSGIGAIFLWINLAKLRNQPYHDQATEITYWVTSASVTLLCIVTFIGLIGTFLKSYRTMRFYFGNLIVTFIISSILGVISLVAIFRVPKDTLIDDCLHKEDGTLDPDLDRTKCEGVVIAVKIIFAAVYSAILLLQIFIIILVQRYSEQLKDEEYTTNAKRSNINIGGGGSGLVAIKV</sequence>
<evidence type="ECO:0000313" key="2">
    <source>
        <dbReference type="EMBL" id="KAK7056666.1"/>
    </source>
</evidence>
<comment type="caution">
    <text evidence="2">The sequence shown here is derived from an EMBL/GenBank/DDBJ whole genome shotgun (WGS) entry which is preliminary data.</text>
</comment>
<feature type="transmembrane region" description="Helical" evidence="1">
    <location>
        <begin position="143"/>
        <end position="169"/>
    </location>
</feature>
<feature type="transmembrane region" description="Helical" evidence="1">
    <location>
        <begin position="12"/>
        <end position="38"/>
    </location>
</feature>
<dbReference type="AlphaFoldDB" id="A0AAW0DVP1"/>
<keyword evidence="1" id="KW-0812">Transmembrane</keyword>
<evidence type="ECO:0000313" key="3">
    <source>
        <dbReference type="Proteomes" id="UP001383192"/>
    </source>
</evidence>
<feature type="transmembrane region" description="Helical" evidence="1">
    <location>
        <begin position="92"/>
        <end position="112"/>
    </location>
</feature>
<keyword evidence="1" id="KW-0472">Membrane</keyword>
<evidence type="ECO:0000256" key="1">
    <source>
        <dbReference type="SAM" id="Phobius"/>
    </source>
</evidence>
<feature type="transmembrane region" description="Helical" evidence="1">
    <location>
        <begin position="58"/>
        <end position="80"/>
    </location>
</feature>
<dbReference type="EMBL" id="JAYKXP010000006">
    <property type="protein sequence ID" value="KAK7056666.1"/>
    <property type="molecule type" value="Genomic_DNA"/>
</dbReference>
<reference evidence="2 3" key="1">
    <citation type="submission" date="2024-01" db="EMBL/GenBank/DDBJ databases">
        <title>A draft genome for a cacao thread blight-causing isolate of Paramarasmius palmivorus.</title>
        <authorList>
            <person name="Baruah I.K."/>
            <person name="Bukari Y."/>
            <person name="Amoako-Attah I."/>
            <person name="Meinhardt L.W."/>
            <person name="Bailey B.A."/>
            <person name="Cohen S.P."/>
        </authorList>
    </citation>
    <scope>NUCLEOTIDE SEQUENCE [LARGE SCALE GENOMIC DNA]</scope>
    <source>
        <strain evidence="2 3">GH-12</strain>
    </source>
</reference>
<proteinExistence type="predicted"/>
<protein>
    <submittedName>
        <fullName evidence="2">Uncharacterized protein</fullName>
    </submittedName>
</protein>